<reference evidence="3" key="1">
    <citation type="submission" date="2014-03" db="EMBL/GenBank/DDBJ databases">
        <title>The Genome Sequence of Puccinia striiformis f. sp. tritici PST-78.</title>
        <authorList>
            <consortium name="The Broad Institute Genome Sequencing Platform"/>
            <person name="Cuomo C."/>
            <person name="Hulbert S."/>
            <person name="Chen X."/>
            <person name="Walker B."/>
            <person name="Young S.K."/>
            <person name="Zeng Q."/>
            <person name="Gargeya S."/>
            <person name="Fitzgerald M."/>
            <person name="Haas B."/>
            <person name="Abouelleil A."/>
            <person name="Alvarado L."/>
            <person name="Arachchi H.M."/>
            <person name="Berlin A.M."/>
            <person name="Chapman S.B."/>
            <person name="Goldberg J."/>
            <person name="Griggs A."/>
            <person name="Gujja S."/>
            <person name="Hansen M."/>
            <person name="Howarth C."/>
            <person name="Imamovic A."/>
            <person name="Larimer J."/>
            <person name="McCowan C."/>
            <person name="Montmayeur A."/>
            <person name="Murphy C."/>
            <person name="Neiman D."/>
            <person name="Pearson M."/>
            <person name="Priest M."/>
            <person name="Roberts A."/>
            <person name="Saif S."/>
            <person name="Shea T."/>
            <person name="Sisk P."/>
            <person name="Sykes S."/>
            <person name="Wortman J."/>
            <person name="Nusbaum C."/>
            <person name="Birren B."/>
        </authorList>
    </citation>
    <scope>NUCLEOTIDE SEQUENCE [LARGE SCALE GENOMIC DNA]</scope>
    <source>
        <strain evidence="3">race PST-78</strain>
    </source>
</reference>
<dbReference type="PANTHER" id="PTHR47807">
    <property type="entry name" value="PROTEIN TBF1"/>
    <property type="match status" value="1"/>
</dbReference>
<accession>A0A0L0VR47</accession>
<protein>
    <recommendedName>
        <fullName evidence="4">Myb-like domain-containing protein</fullName>
    </recommendedName>
</protein>
<proteinExistence type="predicted"/>
<feature type="region of interest" description="Disordered" evidence="1">
    <location>
        <begin position="464"/>
        <end position="504"/>
    </location>
</feature>
<feature type="region of interest" description="Disordered" evidence="1">
    <location>
        <begin position="281"/>
        <end position="303"/>
    </location>
</feature>
<sequence>MDDGIEQAILTNEELLRATATILNEQLASHENDIHSFRFCPDFHNPNHQVHHFSNDPLQLGLNSLTYAPTDQDEPIDPRLIGENVTINQSIFNHTLLGSTPSDPRSNPASQKLPHPSRSAKRRKTNLKKPQSVCLHALDIPTCATEQVEIGTQQEISVNEIHVPTGDSQQSHSRIDESLDTLLTSIFKDSRKDSSTYENLSQESSQQIPNASIPIMLDSTNQTSVASRAELSLQYGDTSSSSFAAPNIHPFLQTIDPSLTTSIQSLGQIDTGCAQTAPKTVDTVRQVPRSPKQTQHTTLYPGNSQVDVHGVGAGGGAASVLAAAAAHQASRTKVSITQEGTMSTSQQNEEVRQGRFGEDGFEAGVEPLPTSYNSDQFRSCNRIHWTKDEEELLLAEVELHWEQHDCMAQIMKRHGPRGSISKTFAARTGVSLKDKAVNISSKWYRDGTEVSATRRRAFARFRPKQLRGKPRNELPGMTPLTDSFTTCEPDGPNPQDSSPSTSSQ</sequence>
<evidence type="ECO:0000256" key="1">
    <source>
        <dbReference type="SAM" id="MobiDB-lite"/>
    </source>
</evidence>
<dbReference type="InterPro" id="IPR052833">
    <property type="entry name" value="Telomeric_DNA-bd_trans-reg"/>
</dbReference>
<feature type="compositionally biased region" description="Polar residues" evidence="1">
    <location>
        <begin position="95"/>
        <end position="110"/>
    </location>
</feature>
<gene>
    <name evidence="2" type="ORF">PSTG_05178</name>
</gene>
<dbReference type="EMBL" id="AJIL01000028">
    <property type="protein sequence ID" value="KNF01754.1"/>
    <property type="molecule type" value="Genomic_DNA"/>
</dbReference>
<feature type="compositionally biased region" description="Basic residues" evidence="1">
    <location>
        <begin position="118"/>
        <end position="127"/>
    </location>
</feature>
<dbReference type="PANTHER" id="PTHR47807:SF1">
    <property type="entry name" value="PROTEIN TBF1"/>
    <property type="match status" value="1"/>
</dbReference>
<name>A0A0L0VR47_9BASI</name>
<feature type="region of interest" description="Disordered" evidence="1">
    <location>
        <begin position="332"/>
        <end position="353"/>
    </location>
</feature>
<evidence type="ECO:0000313" key="3">
    <source>
        <dbReference type="Proteomes" id="UP000054564"/>
    </source>
</evidence>
<dbReference type="OrthoDB" id="2499479at2759"/>
<dbReference type="Proteomes" id="UP000054564">
    <property type="component" value="Unassembled WGS sequence"/>
</dbReference>
<feature type="compositionally biased region" description="Polar residues" evidence="1">
    <location>
        <begin position="332"/>
        <end position="348"/>
    </location>
</feature>
<organism evidence="2 3">
    <name type="scientific">Puccinia striiformis f. sp. tritici PST-78</name>
    <dbReference type="NCBI Taxonomy" id="1165861"/>
    <lineage>
        <taxon>Eukaryota</taxon>
        <taxon>Fungi</taxon>
        <taxon>Dikarya</taxon>
        <taxon>Basidiomycota</taxon>
        <taxon>Pucciniomycotina</taxon>
        <taxon>Pucciniomycetes</taxon>
        <taxon>Pucciniales</taxon>
        <taxon>Pucciniaceae</taxon>
        <taxon>Puccinia</taxon>
    </lineage>
</organism>
<evidence type="ECO:0000313" key="2">
    <source>
        <dbReference type="EMBL" id="KNF01754.1"/>
    </source>
</evidence>
<dbReference type="AlphaFoldDB" id="A0A0L0VR47"/>
<comment type="caution">
    <text evidence="2">The sequence shown here is derived from an EMBL/GenBank/DDBJ whole genome shotgun (WGS) entry which is preliminary data.</text>
</comment>
<feature type="compositionally biased region" description="Polar residues" evidence="1">
    <location>
        <begin position="291"/>
        <end position="303"/>
    </location>
</feature>
<feature type="compositionally biased region" description="Polar residues" evidence="1">
    <location>
        <begin position="494"/>
        <end position="504"/>
    </location>
</feature>
<evidence type="ECO:0008006" key="4">
    <source>
        <dbReference type="Google" id="ProtNLM"/>
    </source>
</evidence>
<feature type="region of interest" description="Disordered" evidence="1">
    <location>
        <begin position="95"/>
        <end position="128"/>
    </location>
</feature>
<keyword evidence="3" id="KW-1185">Reference proteome</keyword>